<accession>A0AA35SHW8</accession>
<dbReference type="Pfam" id="PF22562">
    <property type="entry name" value="UBA_7"/>
    <property type="match status" value="1"/>
</dbReference>
<dbReference type="Proteomes" id="UP001174909">
    <property type="component" value="Unassembled WGS sequence"/>
</dbReference>
<feature type="compositionally biased region" description="Basic and acidic residues" evidence="1">
    <location>
        <begin position="1"/>
        <end position="10"/>
    </location>
</feature>
<evidence type="ECO:0000256" key="1">
    <source>
        <dbReference type="SAM" id="MobiDB-lite"/>
    </source>
</evidence>
<organism evidence="3 4">
    <name type="scientific">Geodia barretti</name>
    <name type="common">Barrett's horny sponge</name>
    <dbReference type="NCBI Taxonomy" id="519541"/>
    <lineage>
        <taxon>Eukaryota</taxon>
        <taxon>Metazoa</taxon>
        <taxon>Porifera</taxon>
        <taxon>Demospongiae</taxon>
        <taxon>Heteroscleromorpha</taxon>
        <taxon>Tetractinellida</taxon>
        <taxon>Astrophorina</taxon>
        <taxon>Geodiidae</taxon>
        <taxon>Geodia</taxon>
    </lineage>
</organism>
<reference evidence="3" key="1">
    <citation type="submission" date="2023-03" db="EMBL/GenBank/DDBJ databases">
        <authorList>
            <person name="Steffen K."/>
            <person name="Cardenas P."/>
        </authorList>
    </citation>
    <scope>NUCLEOTIDE SEQUENCE</scope>
</reference>
<dbReference type="InterPro" id="IPR009060">
    <property type="entry name" value="UBA-like_sf"/>
</dbReference>
<proteinExistence type="predicted"/>
<evidence type="ECO:0000313" key="4">
    <source>
        <dbReference type="Proteomes" id="UP001174909"/>
    </source>
</evidence>
<evidence type="ECO:0000313" key="3">
    <source>
        <dbReference type="EMBL" id="CAI8029924.1"/>
    </source>
</evidence>
<dbReference type="InterPro" id="IPR015940">
    <property type="entry name" value="UBA"/>
</dbReference>
<dbReference type="Gene3D" id="1.10.8.10">
    <property type="entry name" value="DNA helicase RuvA subunit, C-terminal domain"/>
    <property type="match status" value="1"/>
</dbReference>
<comment type="caution">
    <text evidence="3">The sequence shown here is derived from an EMBL/GenBank/DDBJ whole genome shotgun (WGS) entry which is preliminary data.</text>
</comment>
<dbReference type="PROSITE" id="PS50030">
    <property type="entry name" value="UBA"/>
    <property type="match status" value="1"/>
</dbReference>
<protein>
    <submittedName>
        <fullName evidence="3">Ubiquitin-associated and SH3 domain-containing protein B</fullName>
    </submittedName>
</protein>
<feature type="domain" description="UBA" evidence="2">
    <location>
        <begin position="30"/>
        <end position="67"/>
    </location>
</feature>
<sequence>MALAGDERKAPAAIPPRKVVPGRNRSQTIIRNTDSREVLMGMGFPKNRAEKALAATADSGVQVAADW</sequence>
<gene>
    <name evidence="3" type="ORF">GBAR_LOCUS16982</name>
</gene>
<dbReference type="AlphaFoldDB" id="A0AA35SHW8"/>
<name>A0AA35SHW8_GEOBA</name>
<keyword evidence="4" id="KW-1185">Reference proteome</keyword>
<dbReference type="EMBL" id="CASHTH010002445">
    <property type="protein sequence ID" value="CAI8029924.1"/>
    <property type="molecule type" value="Genomic_DNA"/>
</dbReference>
<feature type="region of interest" description="Disordered" evidence="1">
    <location>
        <begin position="1"/>
        <end position="25"/>
    </location>
</feature>
<evidence type="ECO:0000259" key="2">
    <source>
        <dbReference type="PROSITE" id="PS50030"/>
    </source>
</evidence>
<dbReference type="SUPFAM" id="SSF46934">
    <property type="entry name" value="UBA-like"/>
    <property type="match status" value="1"/>
</dbReference>